<dbReference type="GO" id="GO:0003941">
    <property type="term" value="F:L-serine ammonia-lyase activity"/>
    <property type="evidence" value="ECO:0007669"/>
    <property type="project" value="TreeGrafter"/>
</dbReference>
<organism evidence="5 6">
    <name type="scientific">Enemella evansiae</name>
    <dbReference type="NCBI Taxonomy" id="2016499"/>
    <lineage>
        <taxon>Bacteria</taxon>
        <taxon>Bacillati</taxon>
        <taxon>Actinomycetota</taxon>
        <taxon>Actinomycetes</taxon>
        <taxon>Propionibacteriales</taxon>
        <taxon>Propionibacteriaceae</taxon>
        <taxon>Enemella</taxon>
    </lineage>
</organism>
<comment type="caution">
    <text evidence="5">The sequence shown here is derived from an EMBL/GenBank/DDBJ whole genome shotgun (WGS) entry which is preliminary data.</text>
</comment>
<dbReference type="Gene3D" id="3.40.50.1100">
    <property type="match status" value="2"/>
</dbReference>
<dbReference type="Proteomes" id="UP000215896">
    <property type="component" value="Unassembled WGS sequence"/>
</dbReference>
<comment type="cofactor">
    <cofactor evidence="1">
        <name>pyridoxal 5'-phosphate</name>
        <dbReference type="ChEBI" id="CHEBI:597326"/>
    </cofactor>
</comment>
<dbReference type="OrthoDB" id="9811476at2"/>
<dbReference type="SUPFAM" id="SSF53686">
    <property type="entry name" value="Tryptophan synthase beta subunit-like PLP-dependent enzymes"/>
    <property type="match status" value="1"/>
</dbReference>
<dbReference type="GO" id="GO:0009097">
    <property type="term" value="P:isoleucine biosynthetic process"/>
    <property type="evidence" value="ECO:0007669"/>
    <property type="project" value="TreeGrafter"/>
</dbReference>
<dbReference type="PANTHER" id="PTHR48078">
    <property type="entry name" value="THREONINE DEHYDRATASE, MITOCHONDRIAL-RELATED"/>
    <property type="match status" value="1"/>
</dbReference>
<dbReference type="GO" id="GO:0006565">
    <property type="term" value="P:L-serine catabolic process"/>
    <property type="evidence" value="ECO:0007669"/>
    <property type="project" value="TreeGrafter"/>
</dbReference>
<evidence type="ECO:0000256" key="1">
    <source>
        <dbReference type="ARBA" id="ARBA00001933"/>
    </source>
</evidence>
<dbReference type="InterPro" id="IPR050147">
    <property type="entry name" value="Ser/Thr_Dehydratase"/>
</dbReference>
<protein>
    <submittedName>
        <fullName evidence="5">Pyridoxal-5'-phosphate-dependent protein subunit beta</fullName>
    </submittedName>
</protein>
<accession>A0A255GAZ8</accession>
<feature type="domain" description="Tryptophan synthase beta chain-like PALP" evidence="4">
    <location>
        <begin position="24"/>
        <end position="295"/>
    </location>
</feature>
<name>A0A255GAZ8_9ACTN</name>
<proteinExistence type="predicted"/>
<dbReference type="InterPro" id="IPR001926">
    <property type="entry name" value="TrpB-like_PALP"/>
</dbReference>
<gene>
    <name evidence="5" type="ORF">CGZ94_12055</name>
</gene>
<keyword evidence="3" id="KW-0456">Lyase</keyword>
<evidence type="ECO:0000256" key="2">
    <source>
        <dbReference type="ARBA" id="ARBA00022898"/>
    </source>
</evidence>
<dbReference type="InterPro" id="IPR036052">
    <property type="entry name" value="TrpB-like_PALP_sf"/>
</dbReference>
<evidence type="ECO:0000256" key="3">
    <source>
        <dbReference type="ARBA" id="ARBA00023239"/>
    </source>
</evidence>
<reference evidence="5 6" key="1">
    <citation type="submission" date="2017-07" db="EMBL/GenBank/DDBJ databases">
        <title>Draft whole genome sequences of clinical Proprionibacteriaceae strains.</title>
        <authorList>
            <person name="Bernier A.-M."/>
            <person name="Bernard K."/>
            <person name="Domingo M.-C."/>
        </authorList>
    </citation>
    <scope>NUCLEOTIDE SEQUENCE [LARGE SCALE GENOMIC DNA]</scope>
    <source>
        <strain evidence="5 6">NML 030167</strain>
    </source>
</reference>
<sequence>MDFDDSSIRQAIPAVFLDSPQFEDPLLSTALGVRVTLKVETLNPLRSFKGRGVSFALRDLTPGETVVCASSGNFGQAVAYAAAARGAAARVYAHTELNPVKRERMAAFGATVIEVAEGFDAARERAAAEAEGDGVRLIVDGVDPAIAEGASTIAQELSAAAEFDTLVAPIGDGSLVTGLALGLRAYAPNVRIVGVNPAAAPTMRESWRAGQPVAVRPTSALAEGITIPRPHPEALARVTDAVDDIVLVNDDELRAGMALIERHLALRAEPAGAAGIAAIAAGRTGGERIATIITGANRNPAMGAV</sequence>
<keyword evidence="6" id="KW-1185">Reference proteome</keyword>
<dbReference type="AlphaFoldDB" id="A0A255GAZ8"/>
<evidence type="ECO:0000313" key="5">
    <source>
        <dbReference type="EMBL" id="OYO12642.1"/>
    </source>
</evidence>
<dbReference type="Pfam" id="PF00291">
    <property type="entry name" value="PALP"/>
    <property type="match status" value="1"/>
</dbReference>
<keyword evidence="2" id="KW-0663">Pyridoxal phosphate</keyword>
<dbReference type="EMBL" id="NMVO01000014">
    <property type="protein sequence ID" value="OYO12642.1"/>
    <property type="molecule type" value="Genomic_DNA"/>
</dbReference>
<evidence type="ECO:0000313" key="6">
    <source>
        <dbReference type="Proteomes" id="UP000215896"/>
    </source>
</evidence>
<evidence type="ECO:0000259" key="4">
    <source>
        <dbReference type="Pfam" id="PF00291"/>
    </source>
</evidence>